<dbReference type="Pfam" id="PF00990">
    <property type="entry name" value="GGDEF"/>
    <property type="match status" value="1"/>
</dbReference>
<feature type="domain" description="GGDEF" evidence="3">
    <location>
        <begin position="258"/>
        <end position="391"/>
    </location>
</feature>
<gene>
    <name evidence="4" type="ORF">OM33_00090</name>
</gene>
<proteinExistence type="predicted"/>
<evidence type="ECO:0000259" key="3">
    <source>
        <dbReference type="PROSITE" id="PS50887"/>
    </source>
</evidence>
<evidence type="ECO:0000256" key="1">
    <source>
        <dbReference type="ARBA" id="ARBA00001946"/>
    </source>
</evidence>
<dbReference type="AlphaFoldDB" id="A0A0A7EB69"/>
<dbReference type="RefSeq" id="WP_038637146.1">
    <property type="nucleotide sequence ID" value="NZ_CP009888.1"/>
</dbReference>
<dbReference type="PANTHER" id="PTHR46663:SF2">
    <property type="entry name" value="GGDEF DOMAIN-CONTAINING PROTEIN"/>
    <property type="match status" value="1"/>
</dbReference>
<dbReference type="CDD" id="cd01949">
    <property type="entry name" value="GGDEF"/>
    <property type="match status" value="1"/>
</dbReference>
<dbReference type="KEGG" id="pseo:OM33_00090"/>
<dbReference type="STRING" id="1348114.OM33_00090"/>
<dbReference type="FunFam" id="3.30.70.270:FF:000001">
    <property type="entry name" value="Diguanylate cyclase domain protein"/>
    <property type="match status" value="1"/>
</dbReference>
<accession>A0A0A7EB69</accession>
<feature type="coiled-coil region" evidence="2">
    <location>
        <begin position="178"/>
        <end position="227"/>
    </location>
</feature>
<dbReference type="eggNOG" id="COG5001">
    <property type="taxonomic scope" value="Bacteria"/>
</dbReference>
<keyword evidence="5" id="KW-1185">Reference proteome</keyword>
<dbReference type="InterPro" id="IPR029016">
    <property type="entry name" value="GAF-like_dom_sf"/>
</dbReference>
<dbReference type="OrthoDB" id="766410at2"/>
<dbReference type="Proteomes" id="UP000030341">
    <property type="component" value="Chromosome 1"/>
</dbReference>
<dbReference type="SMART" id="SM00267">
    <property type="entry name" value="GGDEF"/>
    <property type="match status" value="1"/>
</dbReference>
<name>A0A0A7EB69_9GAMM</name>
<dbReference type="SUPFAM" id="SSF55781">
    <property type="entry name" value="GAF domain-like"/>
    <property type="match status" value="1"/>
</dbReference>
<keyword evidence="2" id="KW-0175">Coiled coil</keyword>
<dbReference type="NCBIfam" id="TIGR00254">
    <property type="entry name" value="GGDEF"/>
    <property type="match status" value="1"/>
</dbReference>
<dbReference type="InterPro" id="IPR052163">
    <property type="entry name" value="DGC-Regulatory_Protein"/>
</dbReference>
<organism evidence="4 5">
    <name type="scientific">Pseudoalteromonas piratica</name>
    <dbReference type="NCBI Taxonomy" id="1348114"/>
    <lineage>
        <taxon>Bacteria</taxon>
        <taxon>Pseudomonadati</taxon>
        <taxon>Pseudomonadota</taxon>
        <taxon>Gammaproteobacteria</taxon>
        <taxon>Alteromonadales</taxon>
        <taxon>Pseudoalteromonadaceae</taxon>
        <taxon>Pseudoalteromonas</taxon>
    </lineage>
</organism>
<dbReference type="SUPFAM" id="SSF55073">
    <property type="entry name" value="Nucleotide cyclase"/>
    <property type="match status" value="1"/>
</dbReference>
<dbReference type="Gene3D" id="3.30.70.270">
    <property type="match status" value="1"/>
</dbReference>
<dbReference type="GO" id="GO:0003824">
    <property type="term" value="F:catalytic activity"/>
    <property type="evidence" value="ECO:0007669"/>
    <property type="project" value="UniProtKB-ARBA"/>
</dbReference>
<dbReference type="HOGENOM" id="CLU_699939_0_0_6"/>
<evidence type="ECO:0000256" key="2">
    <source>
        <dbReference type="SAM" id="Coils"/>
    </source>
</evidence>
<dbReference type="Gene3D" id="3.30.450.40">
    <property type="match status" value="1"/>
</dbReference>
<comment type="cofactor">
    <cofactor evidence="1">
        <name>Mg(2+)</name>
        <dbReference type="ChEBI" id="CHEBI:18420"/>
    </cofactor>
</comment>
<evidence type="ECO:0000313" key="4">
    <source>
        <dbReference type="EMBL" id="AIY63738.1"/>
    </source>
</evidence>
<evidence type="ECO:0000313" key="5">
    <source>
        <dbReference type="Proteomes" id="UP000030341"/>
    </source>
</evidence>
<dbReference type="InterPro" id="IPR000160">
    <property type="entry name" value="GGDEF_dom"/>
</dbReference>
<dbReference type="EMBL" id="CP009888">
    <property type="protein sequence ID" value="AIY63738.1"/>
    <property type="molecule type" value="Genomic_DNA"/>
</dbReference>
<dbReference type="InterPro" id="IPR043128">
    <property type="entry name" value="Rev_trsase/Diguanyl_cyclase"/>
</dbReference>
<dbReference type="InterPro" id="IPR029787">
    <property type="entry name" value="Nucleotide_cyclase"/>
</dbReference>
<dbReference type="PANTHER" id="PTHR46663">
    <property type="entry name" value="DIGUANYLATE CYCLASE DGCT-RELATED"/>
    <property type="match status" value="1"/>
</dbReference>
<protein>
    <submittedName>
        <fullName evidence="4">Diguanylate cyclase</fullName>
    </submittedName>
</protein>
<dbReference type="PROSITE" id="PS50887">
    <property type="entry name" value="GGDEF"/>
    <property type="match status" value="1"/>
</dbReference>
<sequence length="394" mass="45008">MPTDIEQRNVIERITDIVACLNNCDSIEKFLLDIHCILQKVTYADNFYVVLQDNNERLTFPYFHDVKDDIDFDAIQGIEKEALNHTLTAYALSSHQVCNYQAVDIQNLIDTGAVKMLGTLPKQWLCFPLTHHEAFLGAFIIQSYRNENEYDSTIVDVLFTISHVISSALNAFKTQHALMHANHKLQSYQSELEAQVRKRTQELESSLSDLKKEIVQRKELQKELEHESLHDNLTALANRRYLFRQLAQFNDKNDRQPIDLYLMYMDLDGFKAINDNFGHPVGDQVLVEVASRLKSAIRSYDLAARIGGDEFVILFEEQLSKNQIETISQRIIESVSSAINTDNGDLNVGISIGIASTHLNNATPNELITLADSALYQAKFRGKKQFIFYRNSNV</sequence>
<reference evidence="4 5" key="1">
    <citation type="submission" date="2014-11" db="EMBL/GenBank/DDBJ databases">
        <title>Complete Genome Sequence of Pseudoalteromonas sp. Strain OCN003 Isolated from Kaneohe Bay, Oahu, Hawaii.</title>
        <authorList>
            <person name="Beurmann S."/>
            <person name="Videau P."/>
            <person name="Ushijima B."/>
            <person name="Smith A.M."/>
            <person name="Aeby G.S."/>
            <person name="Callahan S.M."/>
            <person name="Belcaid M."/>
        </authorList>
    </citation>
    <scope>NUCLEOTIDE SEQUENCE [LARGE SCALE GENOMIC DNA]</scope>
    <source>
        <strain evidence="4 5">OCN003</strain>
    </source>
</reference>